<geneLocation type="plasmid" evidence="2 3">
    <name>pDGEO02</name>
</geneLocation>
<evidence type="ECO:0000313" key="3">
    <source>
        <dbReference type="Proteomes" id="UP000002431"/>
    </source>
</evidence>
<sequence length="135" mass="13575">MDERQTQMAARIVLYNKAAGPAPAAEHVEYCGREQGSVLGNPFTSKAHTRVPGTTGGGQPRRGRGASPRVDAGAAPAADRTVPPGAGPRSPGRSGKNPVPGLLLRSGTVPHRDDPGGGGLVRGAGGNVRGGGKEL</sequence>
<dbReference type="AlphaFoldDB" id="A8ZRA9"/>
<proteinExistence type="predicted"/>
<feature type="region of interest" description="Disordered" evidence="1">
    <location>
        <begin position="39"/>
        <end position="135"/>
    </location>
</feature>
<accession>A8ZRA9</accession>
<feature type="compositionally biased region" description="Gly residues" evidence="1">
    <location>
        <begin position="116"/>
        <end position="135"/>
    </location>
</feature>
<dbReference type="KEGG" id="dge:Dgeo_2975"/>
<dbReference type="Proteomes" id="UP000002431">
    <property type="component" value="Plasmid pDGEO02"/>
</dbReference>
<evidence type="ECO:0000256" key="1">
    <source>
        <dbReference type="SAM" id="MobiDB-lite"/>
    </source>
</evidence>
<gene>
    <name evidence="2" type="ORF">Dgeo_2975</name>
</gene>
<evidence type="ECO:0000313" key="2">
    <source>
        <dbReference type="EMBL" id="ABW35018.1"/>
    </source>
</evidence>
<keyword evidence="3" id="KW-1185">Reference proteome</keyword>
<keyword evidence="2" id="KW-0614">Plasmid</keyword>
<reference evidence="2" key="1">
    <citation type="submission" date="2007-10" db="EMBL/GenBank/DDBJ databases">
        <title>Complete sequence of Plasmid2 pDGEO02 of Deinococcus geothermalis DSM 11300.</title>
        <authorList>
            <consortium name="US DOE Joint Genome Institute"/>
            <person name="Copeland A."/>
            <person name="Lucas S."/>
            <person name="Lapidus A."/>
            <person name="Barry K."/>
            <person name="Detter J.C."/>
            <person name="Glavina del Rio T."/>
            <person name="Hammon N."/>
            <person name="Israni S."/>
            <person name="Dalin E."/>
            <person name="Tice H."/>
            <person name="Pitluck S."/>
            <person name="Brettin T."/>
            <person name="Bruce D."/>
            <person name="Han C."/>
            <person name="Tapia R."/>
            <person name="Saunders E."/>
            <person name="Gilna P."/>
            <person name="Schmutz J."/>
            <person name="Larimer F."/>
            <person name="Land M."/>
            <person name="Hauser L."/>
            <person name="Kyrpides N."/>
            <person name="Kim E."/>
            <person name="Daly M.J."/>
            <person name="Fredrickson J.K."/>
            <person name="Makarova K.S."/>
            <person name="Gaidamakova E.K."/>
            <person name="Zhai M."/>
            <person name="Richardson P."/>
        </authorList>
    </citation>
    <scope>NUCLEOTIDE SEQUENCE [LARGE SCALE GENOMIC DNA]</scope>
    <source>
        <strain evidence="2">DSM 11300</strain>
        <plasmid evidence="2">pDGEO02</plasmid>
    </source>
</reference>
<dbReference type="HOGENOM" id="CLU_1882322_0_0_0"/>
<name>A8ZRA9_DEIGD</name>
<organism evidence="2 3">
    <name type="scientific">Deinococcus geothermalis (strain DSM 11300 / CIP 105573 / AG-3a)</name>
    <dbReference type="NCBI Taxonomy" id="319795"/>
    <lineage>
        <taxon>Bacteria</taxon>
        <taxon>Thermotogati</taxon>
        <taxon>Deinococcota</taxon>
        <taxon>Deinococci</taxon>
        <taxon>Deinococcales</taxon>
        <taxon>Deinococcaceae</taxon>
        <taxon>Deinococcus</taxon>
    </lineage>
</organism>
<protein>
    <submittedName>
        <fullName evidence="2">Uncharacterized protein</fullName>
    </submittedName>
</protein>
<dbReference type="EMBL" id="CP000856">
    <property type="protein sequence ID" value="ABW35018.1"/>
    <property type="molecule type" value="Genomic_DNA"/>
</dbReference>
<feature type="compositionally biased region" description="Low complexity" evidence="1">
    <location>
        <begin position="83"/>
        <end position="95"/>
    </location>
</feature>